<protein>
    <submittedName>
        <fullName evidence="2">Uncharacterized protein</fullName>
    </submittedName>
</protein>
<evidence type="ECO:0000313" key="2">
    <source>
        <dbReference type="EMBL" id="TCU91307.1"/>
    </source>
</evidence>
<comment type="caution">
    <text evidence="2">The sequence shown here is derived from an EMBL/GenBank/DDBJ whole genome shotgun (WGS) entry which is preliminary data.</text>
</comment>
<keyword evidence="3" id="KW-1185">Reference proteome</keyword>
<evidence type="ECO:0000256" key="1">
    <source>
        <dbReference type="SAM" id="Phobius"/>
    </source>
</evidence>
<keyword evidence="1" id="KW-0472">Membrane</keyword>
<keyword evidence="1" id="KW-0812">Transmembrane</keyword>
<name>A0A4R3UKZ5_ROSSA</name>
<reference evidence="2 3" key="1">
    <citation type="submission" date="2019-03" db="EMBL/GenBank/DDBJ databases">
        <title>Genomic Encyclopedia of Type Strains, Phase IV (KMG-IV): sequencing the most valuable type-strain genomes for metagenomic binning, comparative biology and taxonomic classification.</title>
        <authorList>
            <person name="Goeker M."/>
        </authorList>
    </citation>
    <scope>NUCLEOTIDE SEQUENCE [LARGE SCALE GENOMIC DNA]</scope>
    <source>
        <strain evidence="2 3">DSM 654</strain>
    </source>
</reference>
<feature type="transmembrane region" description="Helical" evidence="1">
    <location>
        <begin position="12"/>
        <end position="42"/>
    </location>
</feature>
<gene>
    <name evidence="2" type="ORF">EV671_102623</name>
</gene>
<feature type="transmembrane region" description="Helical" evidence="1">
    <location>
        <begin position="48"/>
        <end position="69"/>
    </location>
</feature>
<keyword evidence="1" id="KW-1133">Transmembrane helix</keyword>
<accession>A0A4R3UKZ5</accession>
<evidence type="ECO:0000313" key="3">
    <source>
        <dbReference type="Proteomes" id="UP000295110"/>
    </source>
</evidence>
<organism evidence="2 3">
    <name type="scientific">Roseateles saccharophilus</name>
    <name type="common">Pseudomonas saccharophila</name>
    <dbReference type="NCBI Taxonomy" id="304"/>
    <lineage>
        <taxon>Bacteria</taxon>
        <taxon>Pseudomonadati</taxon>
        <taxon>Pseudomonadota</taxon>
        <taxon>Betaproteobacteria</taxon>
        <taxon>Burkholderiales</taxon>
        <taxon>Sphaerotilaceae</taxon>
        <taxon>Roseateles</taxon>
    </lineage>
</organism>
<dbReference type="Proteomes" id="UP000295110">
    <property type="component" value="Unassembled WGS sequence"/>
</dbReference>
<proteinExistence type="predicted"/>
<dbReference type="RefSeq" id="WP_132574479.1">
    <property type="nucleotide sequence ID" value="NZ_CBCSGL010000022.1"/>
</dbReference>
<dbReference type="AlphaFoldDB" id="A0A4R3UKZ5"/>
<dbReference type="EMBL" id="SMBU01000026">
    <property type="protein sequence ID" value="TCU91307.1"/>
    <property type="molecule type" value="Genomic_DNA"/>
</dbReference>
<sequence length="78" mass="8459">MLEIAGGIVLAVILLWALPLLLATGAGIALLCIALIVIVLAVLHWQTLLGFVAMFIGCFAVVGLVDFGVRRIWKRFKR</sequence>